<organism evidence="2 3">
    <name type="scientific">Diacronema lutheri</name>
    <name type="common">Unicellular marine alga</name>
    <name type="synonym">Monochrysis lutheri</name>
    <dbReference type="NCBI Taxonomy" id="2081491"/>
    <lineage>
        <taxon>Eukaryota</taxon>
        <taxon>Haptista</taxon>
        <taxon>Haptophyta</taxon>
        <taxon>Pavlovophyceae</taxon>
        <taxon>Pavlovales</taxon>
        <taxon>Pavlovaceae</taxon>
        <taxon>Diacronema</taxon>
    </lineage>
</organism>
<evidence type="ECO:0000313" key="2">
    <source>
        <dbReference type="EMBL" id="KAG8462752.1"/>
    </source>
</evidence>
<evidence type="ECO:0000256" key="1">
    <source>
        <dbReference type="SAM" id="Phobius"/>
    </source>
</evidence>
<comment type="caution">
    <text evidence="2">The sequence shown here is derived from an EMBL/GenBank/DDBJ whole genome shotgun (WGS) entry which is preliminary data.</text>
</comment>
<dbReference type="AlphaFoldDB" id="A0A8J5XJY5"/>
<sequence length="77" mass="8048">MKCGGEDVEVAPPAEPWLSSRAMALINAVLLLAALAAYGLECALESAGVGAARSDDLIFGEDTSTGRKGERKARRRS</sequence>
<keyword evidence="3" id="KW-1185">Reference proteome</keyword>
<feature type="transmembrane region" description="Helical" evidence="1">
    <location>
        <begin position="22"/>
        <end position="40"/>
    </location>
</feature>
<keyword evidence="1" id="KW-0812">Transmembrane</keyword>
<protein>
    <submittedName>
        <fullName evidence="2">Uncharacterized protein</fullName>
    </submittedName>
</protein>
<name>A0A8J5XJY5_DIALT</name>
<gene>
    <name evidence="2" type="ORF">KFE25_004728</name>
</gene>
<keyword evidence="1" id="KW-0472">Membrane</keyword>
<proteinExistence type="predicted"/>
<dbReference type="EMBL" id="JAGTXO010000019">
    <property type="protein sequence ID" value="KAG8462752.1"/>
    <property type="molecule type" value="Genomic_DNA"/>
</dbReference>
<accession>A0A8J5XJY5</accession>
<reference evidence="2" key="1">
    <citation type="submission" date="2021-05" db="EMBL/GenBank/DDBJ databases">
        <title>The genome of the haptophyte Pavlova lutheri (Diacronema luteri, Pavlovales) - a model for lipid biosynthesis in eukaryotic algae.</title>
        <authorList>
            <person name="Hulatt C.J."/>
            <person name="Posewitz M.C."/>
        </authorList>
    </citation>
    <scope>NUCLEOTIDE SEQUENCE</scope>
    <source>
        <strain evidence="2">NIVA-4/92</strain>
    </source>
</reference>
<evidence type="ECO:0000313" key="3">
    <source>
        <dbReference type="Proteomes" id="UP000751190"/>
    </source>
</evidence>
<dbReference type="Proteomes" id="UP000751190">
    <property type="component" value="Unassembled WGS sequence"/>
</dbReference>
<keyword evidence="1" id="KW-1133">Transmembrane helix</keyword>